<dbReference type="FunFam" id="1.20.920.30:FF:000005">
    <property type="entry name" value="Dynein, axonemal, heavy chain 2"/>
    <property type="match status" value="1"/>
</dbReference>
<dbReference type="Gene3D" id="3.40.50.300">
    <property type="entry name" value="P-loop containing nucleotide triphosphate hydrolases"/>
    <property type="match status" value="3"/>
</dbReference>
<keyword evidence="12" id="KW-0966">Cell projection</keyword>
<dbReference type="Pfam" id="PF12781">
    <property type="entry name" value="AAA_9"/>
    <property type="match status" value="1"/>
</dbReference>
<evidence type="ECO:0000256" key="8">
    <source>
        <dbReference type="ARBA" id="ARBA00023054"/>
    </source>
</evidence>
<dbReference type="FunFam" id="1.20.920.20:FF:000006">
    <property type="entry name" value="Dynein, axonemal, heavy chain 6"/>
    <property type="match status" value="1"/>
</dbReference>
<dbReference type="InterPro" id="IPR026983">
    <property type="entry name" value="DHC"/>
</dbReference>
<feature type="domain" description="Dynein heavy chain AAA 5 extension" evidence="18">
    <location>
        <begin position="34"/>
        <end position="170"/>
    </location>
</feature>
<dbReference type="Pfam" id="PF12777">
    <property type="entry name" value="MT"/>
    <property type="match status" value="1"/>
</dbReference>
<evidence type="ECO:0000256" key="3">
    <source>
        <dbReference type="ARBA" id="ARBA00022490"/>
    </source>
</evidence>
<organism evidence="22">
    <name type="scientific">Hanusia phi</name>
    <dbReference type="NCBI Taxonomy" id="3032"/>
    <lineage>
        <taxon>Eukaryota</taxon>
        <taxon>Cryptophyceae</taxon>
        <taxon>Pyrenomonadales</taxon>
        <taxon>Geminigeraceae</taxon>
        <taxon>Hanusia</taxon>
    </lineage>
</organism>
<keyword evidence="3" id="KW-0963">Cytoplasm</keyword>
<dbReference type="InterPro" id="IPR041658">
    <property type="entry name" value="AAA_lid_11"/>
</dbReference>
<dbReference type="InterPro" id="IPR041466">
    <property type="entry name" value="Dynein_AAA5_ext"/>
</dbReference>
<keyword evidence="4" id="KW-0493">Microtubule</keyword>
<dbReference type="Gene3D" id="1.20.920.30">
    <property type="match status" value="1"/>
</dbReference>
<proteinExistence type="predicted"/>
<dbReference type="GO" id="GO:0007018">
    <property type="term" value="P:microtubule-based movement"/>
    <property type="evidence" value="ECO:0007669"/>
    <property type="project" value="InterPro"/>
</dbReference>
<dbReference type="Gene3D" id="1.10.8.720">
    <property type="entry name" value="Region D6 of dynein motor"/>
    <property type="match status" value="1"/>
</dbReference>
<feature type="coiled-coil region" evidence="13">
    <location>
        <begin position="1346"/>
        <end position="1377"/>
    </location>
</feature>
<dbReference type="FunFam" id="3.10.490.20:FF:000008">
    <property type="entry name" value="dynein heavy chain 2, axonemal"/>
    <property type="match status" value="1"/>
</dbReference>
<dbReference type="Gene3D" id="1.20.1270.280">
    <property type="match status" value="1"/>
</dbReference>
<protein>
    <submittedName>
        <fullName evidence="22">Uncharacterized protein</fullName>
    </submittedName>
</protein>
<dbReference type="Gene3D" id="6.10.140.1060">
    <property type="match status" value="1"/>
</dbReference>
<evidence type="ECO:0000256" key="6">
    <source>
        <dbReference type="ARBA" id="ARBA00022840"/>
    </source>
</evidence>
<evidence type="ECO:0000259" key="16">
    <source>
        <dbReference type="Pfam" id="PF12780"/>
    </source>
</evidence>
<dbReference type="GO" id="GO:0051959">
    <property type="term" value="F:dynein light intermediate chain binding"/>
    <property type="evidence" value="ECO:0007669"/>
    <property type="project" value="InterPro"/>
</dbReference>
<reference evidence="22" key="1">
    <citation type="submission" date="2021-01" db="EMBL/GenBank/DDBJ databases">
        <authorList>
            <person name="Corre E."/>
            <person name="Pelletier E."/>
            <person name="Niang G."/>
            <person name="Scheremetjew M."/>
            <person name="Finn R."/>
            <person name="Kale V."/>
            <person name="Holt S."/>
            <person name="Cochrane G."/>
            <person name="Meng A."/>
            <person name="Brown T."/>
            <person name="Cohen L."/>
        </authorList>
    </citation>
    <scope>NUCLEOTIDE SEQUENCE</scope>
    <source>
        <strain evidence="22">CCMP325</strain>
    </source>
</reference>
<dbReference type="InterPro" id="IPR041589">
    <property type="entry name" value="DNAH3_AAA_lid_1"/>
</dbReference>
<dbReference type="SUPFAM" id="SSF52540">
    <property type="entry name" value="P-loop containing nucleoside triphosphate hydrolases"/>
    <property type="match status" value="2"/>
</dbReference>
<keyword evidence="11" id="KW-0206">Cytoskeleton</keyword>
<evidence type="ECO:0000259" key="15">
    <source>
        <dbReference type="Pfam" id="PF12777"/>
    </source>
</evidence>
<dbReference type="EMBL" id="HBEO01017773">
    <property type="protein sequence ID" value="CAD8487090.1"/>
    <property type="molecule type" value="Transcribed_RNA"/>
</dbReference>
<evidence type="ECO:0000259" key="17">
    <source>
        <dbReference type="Pfam" id="PF12781"/>
    </source>
</evidence>
<dbReference type="GO" id="GO:0045505">
    <property type="term" value="F:dynein intermediate chain binding"/>
    <property type="evidence" value="ECO:0007669"/>
    <property type="project" value="InterPro"/>
</dbReference>
<dbReference type="FunFam" id="1.10.8.720:FF:000001">
    <property type="entry name" value="dynein heavy chain 7, axonemal"/>
    <property type="match status" value="1"/>
</dbReference>
<evidence type="ECO:0000259" key="18">
    <source>
        <dbReference type="Pfam" id="PF17852"/>
    </source>
</evidence>
<dbReference type="InterPro" id="IPR042219">
    <property type="entry name" value="AAA_lid_11_sf"/>
</dbReference>
<dbReference type="Gene3D" id="1.20.920.20">
    <property type="match status" value="1"/>
</dbReference>
<dbReference type="Gene3D" id="3.10.490.20">
    <property type="match status" value="1"/>
</dbReference>
<keyword evidence="7" id="KW-0243">Dynein</keyword>
<dbReference type="GO" id="GO:0030286">
    <property type="term" value="C:dynein complex"/>
    <property type="evidence" value="ECO:0007669"/>
    <property type="project" value="UniProtKB-KW"/>
</dbReference>
<gene>
    <name evidence="22" type="ORF">HPHI1048_LOCUS12096</name>
</gene>
<dbReference type="Gene3D" id="1.10.8.1220">
    <property type="match status" value="1"/>
</dbReference>
<sequence>MIYMEPSALGLMPLAQSWLSSLPQSFASAEPVLLDFLQGYLENCITFVRKNLVETVATVDNNLAQSLFRLLSSIMHNFEHEVEHIKAQGDEENQQSLPTVTDIIAPLFFFCLTWSVGGSCDLAGRSRFNEYLRQLARTNDHDKFLPPDGSVYEFCYLQNLQDFGWKRWMDTRPPVKLDPKASFSSMIVPTVDTIRYANLIGRLVSQEQHVLCVGDTGTGKTLTVMDQLFNGMPKGFETVPMSFSASTSANQTQDILDAKFDKRRKGVFGPPAGTKFIIMVDDFNMPAREKYFAQPPLELLRQWMDHGGWFDRKLLQFREIIDIIFVAAMGPPGGGRNPISARMLRHFNFLSFTTIENESLNRIFGTILKTFISANFNSEDFQSLVSPLVEATVEVYDTIAAELLPTPAKSHYTFNLRDLAKVFQGVLAADTKTIADGTSLIRLWAHECMRVFGDRLVNDEDREWFGKLRDRQLSQRFELSWKEVCPGDRLLFADFTGSGDPKPYVWVEEPEKLVHIFEGMLDDYNVENTKRLDLVLFMDAIEHISRISRIIRQPKGNALLLGVGGSGRQSLTRLASFAADYKCFQIEISKNYGMNEWREDLRSLLKLAGSDGKPTVFLFPETQIVKESFLEDINSILNSGEVPNLFDAPALEEISGVMRPICAAQGLPQTKAAMYAFFLSRVQENLHCVICMSPGTDTFRSRLRMYPSLLNCCSIDWFSEWPAEALTNVARSQLASIQFESEQQRASVFDVCRGIHESVARFSVRYFNEMGRFNAVTPTSYLELLAAYKKIMEEKKEEVGTNKNRFVVGLDKLAEATVQVQTLQQEIIELQPVLVKTSEEVDAMMITITADREEADKTKIIVEAQENEANAKAAKAKEIADDAQKDLDEALPALDAATASLKSLNKNDIVEVKAMKNPPAGVKLTMEAVCILMKVKPVRKDDPNQLGKKINDYWEPASKLLNDPPGFLNSLFTFDKDAMEESVITQVTPYVNGEHGEFTPASIEKASKACKSICMWVLAMHKYYHVAKMVEPKKELLASAQAELREVMAQLEEAKAKLKAVNEKLQRLQDELNAAVAKKEELGRKSEECNVKLGRAEKLIGGLGGEKLRWVATVEQLSKDFACIVGDVLVGAGTVAYLGAFTGDYRGSMVQEWNELLIQNSIQHTENCTIHTSLSDPVSIRAWQIAGLPSDPLSTENALIMQKARRWPLMIDPETQANSWVKNMEKVNNVEVVKLTSSNYLRSLENGIRFGRPVMIENILEELDPALEPLLLRITFKQNNQEMIQLGDSTVPWHPDFRFYMTTKLRNPIYKPETAVKVTLLNFAITSDGLQQQLLGLVVAEERPDLAEAKNNLVVQNAAMKKQMKEIEDTILRMLSEASGDILDDEGLINTLAASKKTSTEINEKLAQAEITEKEIDTTRVEYVPVAFRSSLLYFCVSDLSIIDPMYQYSLGWFMNLFRMGIQNSEMSPDDLERRLRSIIDYFTHSVYVNICRSLFEKHKLMFSFLLCIRIMQTEGKIDNDEFKFLLSGPTSNATDGDNPAPDWLTNSSWIELCGMSLHLPAFHGLSDIFREHISSFKDMFDSSSPESFALPADLPSRLSTFQRILILRGLRSDKVTNAVQGLVSSELGPAFIEPPPFDLLRCYQESTVKTPLIFVFSPGSDPAADLYKFADSMNMTRKLDSISLGQGQGPIAENLIKTGQDSGGWVFLQNCHLAVSWMPRLEKIVETTDEELVHRDYRLWLTSGPSKAFPVSVLQDGVKMTIEPPKGLKANLNRSFLQFDDEYLEDCSKSKEFRQLLYCLCFYHAIVQDRRKFGPLGWNISYDFAQSDLSICTLQLKLFLNDYEVIPFKVLQYLFSEINYGGRITDAQDRRANNVILEDYICKDALVNKYKLSPSGAYIVPTAKTQQDFLDYLKTLPVNPNPEVFGLHENADITSAQNETSELFANLLAMQPRSSGGGGASREDVIREKADDLIDRIPPHISLDNVNKKYPTMYEESMNTVLTQEVIRYNKLTSTINRTLKELLKALKGLVVMSEVLDGIGTALFNNTIPSAWADVAYPSLMPLASWATDLEMRLSFLNNWIDLGHPSVYWISGFFFPQAFLTAILQNFARKQQIGIDTISLDFVNQTVEHTSIQEKPADGAIVWGLFLEGCRWDISQNSLVESRPKELFTSYVPILLQPVQHRPKPDPATTLMCPCYKILTRKGVLSTTGHSTNFVTTIEVPTSTAPEHWVKRGVALFLALAY</sequence>
<dbReference type="InterPro" id="IPR004273">
    <property type="entry name" value="Dynein_heavy_D6_P-loop"/>
</dbReference>
<evidence type="ECO:0000256" key="9">
    <source>
        <dbReference type="ARBA" id="ARBA00023069"/>
    </source>
</evidence>
<dbReference type="InterPro" id="IPR043160">
    <property type="entry name" value="Dynein_C_barrel"/>
</dbReference>
<dbReference type="InterPro" id="IPR041228">
    <property type="entry name" value="Dynein_C"/>
</dbReference>
<accession>A0A7S0EN91</accession>
<evidence type="ECO:0000256" key="13">
    <source>
        <dbReference type="SAM" id="Coils"/>
    </source>
</evidence>
<evidence type="ECO:0000259" key="19">
    <source>
        <dbReference type="Pfam" id="PF17857"/>
    </source>
</evidence>
<evidence type="ECO:0000256" key="7">
    <source>
        <dbReference type="ARBA" id="ARBA00023017"/>
    </source>
</evidence>
<dbReference type="InterPro" id="IPR035706">
    <property type="entry name" value="AAA_9"/>
</dbReference>
<dbReference type="Gene3D" id="1.10.472.130">
    <property type="match status" value="1"/>
</dbReference>
<dbReference type="InterPro" id="IPR024317">
    <property type="entry name" value="Dynein_heavy_chain_D4_dom"/>
</dbReference>
<dbReference type="Pfam" id="PF17857">
    <property type="entry name" value="AAA_lid_1"/>
    <property type="match status" value="1"/>
</dbReference>
<feature type="domain" description="Dynein heavy chain region D6 P-loop" evidence="14">
    <location>
        <begin position="1650"/>
        <end position="1762"/>
    </location>
</feature>
<dbReference type="Pfam" id="PF12780">
    <property type="entry name" value="AAA_8"/>
    <property type="match status" value="1"/>
</dbReference>
<feature type="domain" description="Dynein heavy chain C-terminal" evidence="21">
    <location>
        <begin position="1938"/>
        <end position="2241"/>
    </location>
</feature>
<feature type="domain" description="Dynein heavy chain AAA lid" evidence="20">
    <location>
        <begin position="1794"/>
        <end position="1932"/>
    </location>
</feature>
<evidence type="ECO:0000256" key="11">
    <source>
        <dbReference type="ARBA" id="ARBA00023212"/>
    </source>
</evidence>
<dbReference type="Pfam" id="PF17852">
    <property type="entry name" value="Dynein_AAA_lid"/>
    <property type="match status" value="1"/>
</dbReference>
<dbReference type="FunFam" id="1.10.8.1220:FF:000001">
    <property type="entry name" value="Dynein axonemal heavy chain 5"/>
    <property type="match status" value="1"/>
</dbReference>
<dbReference type="Pfam" id="PF18198">
    <property type="entry name" value="AAA_lid_11"/>
    <property type="match status" value="1"/>
</dbReference>
<evidence type="ECO:0000256" key="2">
    <source>
        <dbReference type="ARBA" id="ARBA00004430"/>
    </source>
</evidence>
<evidence type="ECO:0000256" key="4">
    <source>
        <dbReference type="ARBA" id="ARBA00022701"/>
    </source>
</evidence>
<evidence type="ECO:0000256" key="12">
    <source>
        <dbReference type="ARBA" id="ARBA00023273"/>
    </source>
</evidence>
<dbReference type="Pfam" id="PF18199">
    <property type="entry name" value="Dynein_C"/>
    <property type="match status" value="1"/>
</dbReference>
<evidence type="ECO:0000313" key="22">
    <source>
        <dbReference type="EMBL" id="CAD8487090.1"/>
    </source>
</evidence>
<dbReference type="FunFam" id="3.40.50.300:FF:000362">
    <property type="entry name" value="Dynein, axonemal, heavy chain 6"/>
    <property type="match status" value="1"/>
</dbReference>
<keyword evidence="9" id="KW-0969">Cilium</keyword>
<evidence type="ECO:0000259" key="21">
    <source>
        <dbReference type="Pfam" id="PF18199"/>
    </source>
</evidence>
<dbReference type="GO" id="GO:0005524">
    <property type="term" value="F:ATP binding"/>
    <property type="evidence" value="ECO:0007669"/>
    <property type="project" value="UniProtKB-KW"/>
</dbReference>
<dbReference type="GO" id="GO:0009507">
    <property type="term" value="C:chloroplast"/>
    <property type="evidence" value="ECO:0007669"/>
    <property type="project" value="UniProtKB-SubCell"/>
</dbReference>
<dbReference type="InterPro" id="IPR027417">
    <property type="entry name" value="P-loop_NTPase"/>
</dbReference>
<evidence type="ECO:0000259" key="20">
    <source>
        <dbReference type="Pfam" id="PF18198"/>
    </source>
</evidence>
<dbReference type="GO" id="GO:0005874">
    <property type="term" value="C:microtubule"/>
    <property type="evidence" value="ECO:0007669"/>
    <property type="project" value="UniProtKB-KW"/>
</dbReference>
<dbReference type="Pfam" id="PF03028">
    <property type="entry name" value="Dynein_heavy"/>
    <property type="match status" value="1"/>
</dbReference>
<comment type="subcellular location">
    <subcellularLocation>
        <location evidence="2">Cytoplasm</location>
        <location evidence="2">Cytoskeleton</location>
        <location evidence="2">Cilium axoneme</location>
    </subcellularLocation>
    <subcellularLocation>
        <location evidence="1">Plastid</location>
        <location evidence="1">Chloroplast</location>
    </subcellularLocation>
</comment>
<dbReference type="PANTHER" id="PTHR22878:SF73">
    <property type="entry name" value="DYNEIN AXONEMAL HEAVY CHAIN 1"/>
    <property type="match status" value="1"/>
</dbReference>
<feature type="coiled-coil region" evidence="13">
    <location>
        <begin position="1034"/>
        <end position="1085"/>
    </location>
</feature>
<dbReference type="GO" id="GO:0005930">
    <property type="term" value="C:axoneme"/>
    <property type="evidence" value="ECO:0007669"/>
    <property type="project" value="UniProtKB-SubCell"/>
</dbReference>
<feature type="domain" description="Dynein heavy chain AAA module D4" evidence="16">
    <location>
        <begin position="532"/>
        <end position="791"/>
    </location>
</feature>
<dbReference type="FunFam" id="1.20.1270.280:FF:000001">
    <property type="entry name" value="dynein heavy chain 7, axonemal"/>
    <property type="match status" value="1"/>
</dbReference>
<feature type="domain" description="Dynein heavy chain ATP-binding dynein motor region" evidence="17">
    <location>
        <begin position="1181"/>
        <end position="1402"/>
    </location>
</feature>
<evidence type="ECO:0000256" key="1">
    <source>
        <dbReference type="ARBA" id="ARBA00004229"/>
    </source>
</evidence>
<dbReference type="Pfam" id="PF12775">
    <property type="entry name" value="AAA_7"/>
    <property type="match status" value="1"/>
</dbReference>
<evidence type="ECO:0000259" key="14">
    <source>
        <dbReference type="Pfam" id="PF03028"/>
    </source>
</evidence>
<feature type="domain" description="Dynein heavy chain coiled coil stalk" evidence="15">
    <location>
        <begin position="805"/>
        <end position="1152"/>
    </location>
</feature>
<dbReference type="GO" id="GO:0008569">
    <property type="term" value="F:minus-end-directed microtubule motor activity"/>
    <property type="evidence" value="ECO:0007669"/>
    <property type="project" value="InterPro"/>
</dbReference>
<feature type="domain" description="Dynein heavy chain 3 AAA+ lid" evidence="19">
    <location>
        <begin position="388"/>
        <end position="477"/>
    </location>
</feature>
<name>A0A7S0EN91_9CRYP</name>
<dbReference type="PANTHER" id="PTHR22878">
    <property type="entry name" value="DYNEIN HEAVY CHAIN 6, AXONEMAL-LIKE-RELATED"/>
    <property type="match status" value="1"/>
</dbReference>
<evidence type="ECO:0000256" key="5">
    <source>
        <dbReference type="ARBA" id="ARBA00022741"/>
    </source>
</evidence>
<keyword evidence="5" id="KW-0547">Nucleotide-binding</keyword>
<evidence type="ECO:0000256" key="10">
    <source>
        <dbReference type="ARBA" id="ARBA00023175"/>
    </source>
</evidence>
<dbReference type="FunFam" id="3.40.50.300:FF:002141">
    <property type="entry name" value="Dynein heavy chain"/>
    <property type="match status" value="1"/>
</dbReference>
<keyword evidence="8 13" id="KW-0175">Coiled coil</keyword>
<keyword evidence="10" id="KW-0505">Motor protein</keyword>
<dbReference type="InterPro" id="IPR024743">
    <property type="entry name" value="Dynein_HC_stalk"/>
</dbReference>
<dbReference type="FunFam" id="3.40.50.300:FF:001145">
    <property type="entry name" value="Putative dynein heavy chain"/>
    <property type="match status" value="1"/>
</dbReference>
<keyword evidence="6" id="KW-0067">ATP-binding</keyword>